<dbReference type="SUPFAM" id="SSF89919">
    <property type="entry name" value="Ribosome-binding factor A, RbfA"/>
    <property type="match status" value="1"/>
</dbReference>
<feature type="compositionally biased region" description="Basic and acidic residues" evidence="1">
    <location>
        <begin position="115"/>
        <end position="129"/>
    </location>
</feature>
<feature type="region of interest" description="Disordered" evidence="1">
    <location>
        <begin position="84"/>
        <end position="129"/>
    </location>
</feature>
<evidence type="ECO:0000256" key="1">
    <source>
        <dbReference type="SAM" id="MobiDB-lite"/>
    </source>
</evidence>
<keyword evidence="3" id="KW-1185">Reference proteome</keyword>
<accession>A0ABD6ESL8</accession>
<dbReference type="EMBL" id="JBGFUD010009534">
    <property type="protein sequence ID" value="MFH4982540.1"/>
    <property type="molecule type" value="Genomic_DNA"/>
</dbReference>
<evidence type="ECO:0000313" key="2">
    <source>
        <dbReference type="EMBL" id="MFH4982540.1"/>
    </source>
</evidence>
<comment type="caution">
    <text evidence="2">The sequence shown here is derived from an EMBL/GenBank/DDBJ whole genome shotgun (WGS) entry which is preliminary data.</text>
</comment>
<dbReference type="InterPro" id="IPR015946">
    <property type="entry name" value="KH_dom-like_a/b"/>
</dbReference>
<name>A0ABD6ESL8_9BILA</name>
<gene>
    <name evidence="2" type="ORF">AB6A40_009249</name>
</gene>
<dbReference type="PANTHER" id="PTHR14725:SF0">
    <property type="entry name" value="RIBOSOME-BINDING FACTOR A, MITOCHONDRIAL-RELATED"/>
    <property type="match status" value="1"/>
</dbReference>
<dbReference type="Gene3D" id="3.30.300.20">
    <property type="match status" value="1"/>
</dbReference>
<dbReference type="PANTHER" id="PTHR14725">
    <property type="entry name" value="RIBOSOME-BINDING FACTOR A, MITOCHONDRIAL-RELATED"/>
    <property type="match status" value="1"/>
</dbReference>
<dbReference type="InterPro" id="IPR039212">
    <property type="entry name" value="RBFA_mitochondrial"/>
</dbReference>
<evidence type="ECO:0008006" key="4">
    <source>
        <dbReference type="Google" id="ProtNLM"/>
    </source>
</evidence>
<organism evidence="2 3">
    <name type="scientific">Gnathostoma spinigerum</name>
    <dbReference type="NCBI Taxonomy" id="75299"/>
    <lineage>
        <taxon>Eukaryota</taxon>
        <taxon>Metazoa</taxon>
        <taxon>Ecdysozoa</taxon>
        <taxon>Nematoda</taxon>
        <taxon>Chromadorea</taxon>
        <taxon>Rhabditida</taxon>
        <taxon>Spirurina</taxon>
        <taxon>Gnathostomatomorpha</taxon>
        <taxon>Gnathostomatoidea</taxon>
        <taxon>Gnathostomatidae</taxon>
        <taxon>Gnathostoma</taxon>
    </lineage>
</organism>
<feature type="compositionally biased region" description="Basic and acidic residues" evidence="1">
    <location>
        <begin position="96"/>
        <end position="105"/>
    </location>
</feature>
<dbReference type="AlphaFoldDB" id="A0ABD6ESL8"/>
<protein>
    <recommendedName>
        <fullName evidence="4">Tumor protein D54</fullName>
    </recommendedName>
</protein>
<reference evidence="2 3" key="1">
    <citation type="submission" date="2024-08" db="EMBL/GenBank/DDBJ databases">
        <title>Gnathostoma spinigerum genome.</title>
        <authorList>
            <person name="Gonzalez-Bertolin B."/>
            <person name="Monzon S."/>
            <person name="Zaballos A."/>
            <person name="Jimenez P."/>
            <person name="Dekumyoy P."/>
            <person name="Varona S."/>
            <person name="Cuesta I."/>
            <person name="Sumanam S."/>
            <person name="Adisakwattana P."/>
            <person name="Gasser R.B."/>
            <person name="Hernandez-Gonzalez A."/>
            <person name="Young N.D."/>
            <person name="Perteguer M.J."/>
        </authorList>
    </citation>
    <scope>NUCLEOTIDE SEQUENCE [LARGE SCALE GENOMIC DNA]</scope>
    <source>
        <strain evidence="2">AL3</strain>
        <tissue evidence="2">Liver</tissue>
    </source>
</reference>
<sequence>MTISWKAKGDGTDEETQRLLDQSVGTIRRKLSEAMSNATVPQLKFVADRTHLIVEEMNQLFAKADYGMQYRALSNTGAVLGSMSDSGIKGSFSENHQSEIQKNAESKTQSVLGKFSEDEGPREKNKPDR</sequence>
<dbReference type="Proteomes" id="UP001608902">
    <property type="component" value="Unassembled WGS sequence"/>
</dbReference>
<evidence type="ECO:0000313" key="3">
    <source>
        <dbReference type="Proteomes" id="UP001608902"/>
    </source>
</evidence>
<dbReference type="InterPro" id="IPR023799">
    <property type="entry name" value="RbfA_dom_sf"/>
</dbReference>
<proteinExistence type="predicted"/>